<comment type="caution">
    <text evidence="1">The sequence shown here is derived from an EMBL/GenBank/DDBJ whole genome shotgun (WGS) entry which is preliminary data.</text>
</comment>
<dbReference type="EMBL" id="CM031824">
    <property type="protein sequence ID" value="KAG6625098.1"/>
    <property type="molecule type" value="Genomic_DNA"/>
</dbReference>
<organism evidence="1 2">
    <name type="scientific">Carya illinoinensis</name>
    <name type="common">Pecan</name>
    <dbReference type="NCBI Taxonomy" id="32201"/>
    <lineage>
        <taxon>Eukaryota</taxon>
        <taxon>Viridiplantae</taxon>
        <taxon>Streptophyta</taxon>
        <taxon>Embryophyta</taxon>
        <taxon>Tracheophyta</taxon>
        <taxon>Spermatophyta</taxon>
        <taxon>Magnoliopsida</taxon>
        <taxon>eudicotyledons</taxon>
        <taxon>Gunneridae</taxon>
        <taxon>Pentapetalae</taxon>
        <taxon>rosids</taxon>
        <taxon>fabids</taxon>
        <taxon>Fagales</taxon>
        <taxon>Juglandaceae</taxon>
        <taxon>Carya</taxon>
    </lineage>
</organism>
<proteinExistence type="predicted"/>
<dbReference type="AlphaFoldDB" id="A0A8T1N6L6"/>
<evidence type="ECO:0000313" key="2">
    <source>
        <dbReference type="Proteomes" id="UP000811609"/>
    </source>
</evidence>
<keyword evidence="2" id="KW-1185">Reference proteome</keyword>
<name>A0A8T1N6L6_CARIL</name>
<sequence length="118" mass="13537">MFHVLGLCLVLINKFFIYRSNKFKFCIELCGFGFFQICTKMFCIKIGGLRAYQKLFNISLIAHVPNTPPNPTKIIIILGGKPMYQSIEKRARGLNSSIVGKTSKDFLICRMKEQRIVK</sequence>
<accession>A0A8T1N6L6</accession>
<protein>
    <submittedName>
        <fullName evidence="1">Uncharacterized protein</fullName>
    </submittedName>
</protein>
<reference evidence="1" key="1">
    <citation type="submission" date="2020-12" db="EMBL/GenBank/DDBJ databases">
        <title>WGS assembly of Carya illinoinensis cv. Pawnee.</title>
        <authorList>
            <person name="Platts A."/>
            <person name="Shu S."/>
            <person name="Wright S."/>
            <person name="Barry K."/>
            <person name="Edger P."/>
            <person name="Pires J.C."/>
            <person name="Schmutz J."/>
        </authorList>
    </citation>
    <scope>NUCLEOTIDE SEQUENCE</scope>
    <source>
        <tissue evidence="1">Leaf</tissue>
    </source>
</reference>
<evidence type="ECO:0000313" key="1">
    <source>
        <dbReference type="EMBL" id="KAG6625098.1"/>
    </source>
</evidence>
<dbReference type="Proteomes" id="UP000811609">
    <property type="component" value="Chromosome 16"/>
</dbReference>
<gene>
    <name evidence="1" type="ORF">CIPAW_16G072800</name>
</gene>